<accession>A0A2H0K706</accession>
<reference evidence="2 3" key="1">
    <citation type="submission" date="2017-09" db="EMBL/GenBank/DDBJ databases">
        <title>Depth-based differentiation of microbial function through sediment-hosted aquifers and enrichment of novel symbionts in the deep terrestrial subsurface.</title>
        <authorList>
            <person name="Probst A.J."/>
            <person name="Ladd B."/>
            <person name="Jarett J.K."/>
            <person name="Geller-Mcgrath D.E."/>
            <person name="Sieber C.M."/>
            <person name="Emerson J.B."/>
            <person name="Anantharaman K."/>
            <person name="Thomas B.C."/>
            <person name="Malmstrom R."/>
            <person name="Stieglmeier M."/>
            <person name="Klingl A."/>
            <person name="Woyke T."/>
            <person name="Ryan C.M."/>
            <person name="Banfield J.F."/>
        </authorList>
    </citation>
    <scope>NUCLEOTIDE SEQUENCE [LARGE SCALE GENOMIC DNA]</scope>
    <source>
        <strain evidence="2">CG11_big_fil_rev_8_21_14_0_20_40_24</strain>
    </source>
</reference>
<dbReference type="PROSITE" id="PS50887">
    <property type="entry name" value="GGDEF"/>
    <property type="match status" value="1"/>
</dbReference>
<dbReference type="PANTHER" id="PTHR45138:SF9">
    <property type="entry name" value="DIGUANYLATE CYCLASE DGCM-RELATED"/>
    <property type="match status" value="1"/>
</dbReference>
<feature type="non-terminal residue" evidence="2">
    <location>
        <position position="199"/>
    </location>
</feature>
<evidence type="ECO:0000313" key="3">
    <source>
        <dbReference type="Proteomes" id="UP000229834"/>
    </source>
</evidence>
<feature type="domain" description="GGDEF" evidence="1">
    <location>
        <begin position="72"/>
        <end position="199"/>
    </location>
</feature>
<organism evidence="2 3">
    <name type="scientific">Candidatus Zambryskibacteria bacterium CG11_big_fil_rev_8_21_14_0_20_40_24</name>
    <dbReference type="NCBI Taxonomy" id="1975116"/>
    <lineage>
        <taxon>Bacteria</taxon>
        <taxon>Candidatus Zambryskiibacteriota</taxon>
    </lineage>
</organism>
<protein>
    <submittedName>
        <fullName evidence="2">GGDEF domain-containing protein</fullName>
    </submittedName>
</protein>
<dbReference type="NCBIfam" id="TIGR00254">
    <property type="entry name" value="GGDEF"/>
    <property type="match status" value="1"/>
</dbReference>
<proteinExistence type="predicted"/>
<gene>
    <name evidence="2" type="ORF">COV95_00945</name>
</gene>
<dbReference type="AlphaFoldDB" id="A0A2H0K706"/>
<dbReference type="Gene3D" id="3.30.70.270">
    <property type="match status" value="1"/>
</dbReference>
<dbReference type="InterPro" id="IPR050469">
    <property type="entry name" value="Diguanylate_Cyclase"/>
</dbReference>
<dbReference type="GO" id="GO:0052621">
    <property type="term" value="F:diguanylate cyclase activity"/>
    <property type="evidence" value="ECO:0007669"/>
    <property type="project" value="TreeGrafter"/>
</dbReference>
<dbReference type="PANTHER" id="PTHR45138">
    <property type="entry name" value="REGULATORY COMPONENTS OF SENSORY TRANSDUCTION SYSTEM"/>
    <property type="match status" value="1"/>
</dbReference>
<dbReference type="SMART" id="SM00267">
    <property type="entry name" value="GGDEF"/>
    <property type="match status" value="1"/>
</dbReference>
<name>A0A2H0K706_9BACT</name>
<comment type="caution">
    <text evidence="2">The sequence shown here is derived from an EMBL/GenBank/DDBJ whole genome shotgun (WGS) entry which is preliminary data.</text>
</comment>
<sequence>MSKNTDKKVPEKELLDRIQELENENAHLEKDLIHDHLTGLKTRKFFEEELSTYLESINTPKDSRRKESFGFRNISVVFFDIDYFKKINDTYGHLAGDEVLKTVASGIRQSLREGDTASRWGGEEIAVILLGASEKDARKKAEEIRELISNLSFSNKEIKVSISAGVVFANKGATVGNMVNQADKALYNAKETGRNKVVS</sequence>
<evidence type="ECO:0000313" key="2">
    <source>
        <dbReference type="EMBL" id="PIQ67027.1"/>
    </source>
</evidence>
<dbReference type="InterPro" id="IPR000160">
    <property type="entry name" value="GGDEF_dom"/>
</dbReference>
<dbReference type="CDD" id="cd01949">
    <property type="entry name" value="GGDEF"/>
    <property type="match status" value="1"/>
</dbReference>
<dbReference type="InterPro" id="IPR043128">
    <property type="entry name" value="Rev_trsase/Diguanyl_cyclase"/>
</dbReference>
<dbReference type="SUPFAM" id="SSF55073">
    <property type="entry name" value="Nucleotide cyclase"/>
    <property type="match status" value="1"/>
</dbReference>
<dbReference type="Proteomes" id="UP000229834">
    <property type="component" value="Unassembled WGS sequence"/>
</dbReference>
<dbReference type="Pfam" id="PF00990">
    <property type="entry name" value="GGDEF"/>
    <property type="match status" value="1"/>
</dbReference>
<dbReference type="FunFam" id="3.30.70.270:FF:000001">
    <property type="entry name" value="Diguanylate cyclase domain protein"/>
    <property type="match status" value="1"/>
</dbReference>
<evidence type="ECO:0000259" key="1">
    <source>
        <dbReference type="PROSITE" id="PS50887"/>
    </source>
</evidence>
<dbReference type="EMBL" id="PCVC01000031">
    <property type="protein sequence ID" value="PIQ67027.1"/>
    <property type="molecule type" value="Genomic_DNA"/>
</dbReference>
<dbReference type="InterPro" id="IPR029787">
    <property type="entry name" value="Nucleotide_cyclase"/>
</dbReference>